<evidence type="ECO:0000256" key="11">
    <source>
        <dbReference type="RuleBase" id="RU003357"/>
    </source>
</evidence>
<dbReference type="GO" id="GO:0009279">
    <property type="term" value="C:cell outer membrane"/>
    <property type="evidence" value="ECO:0007669"/>
    <property type="project" value="UniProtKB-SubCell"/>
</dbReference>
<evidence type="ECO:0000256" key="1">
    <source>
        <dbReference type="ARBA" id="ARBA00004571"/>
    </source>
</evidence>
<evidence type="ECO:0000259" key="12">
    <source>
        <dbReference type="Pfam" id="PF00593"/>
    </source>
</evidence>
<comment type="subcellular location">
    <subcellularLocation>
        <location evidence="1 10">Cell outer membrane</location>
        <topology evidence="1 10">Multi-pass membrane protein</topology>
    </subcellularLocation>
</comment>
<dbReference type="Gene3D" id="2.170.130.10">
    <property type="entry name" value="TonB-dependent receptor, plug domain"/>
    <property type="match status" value="1"/>
</dbReference>
<feature type="domain" description="TonB-dependent receptor plug" evidence="13">
    <location>
        <begin position="48"/>
        <end position="150"/>
    </location>
</feature>
<dbReference type="InterPro" id="IPR000531">
    <property type="entry name" value="Beta-barrel_TonB"/>
</dbReference>
<dbReference type="InterPro" id="IPR012910">
    <property type="entry name" value="Plug_dom"/>
</dbReference>
<proteinExistence type="inferred from homology"/>
<reference evidence="14 15" key="1">
    <citation type="submission" date="2019-08" db="EMBL/GenBank/DDBJ databases">
        <title>Phlebobacter frassis gen. nov. sp. nov., a new member of family Sphingobacteriaceae isolated from sand fly rearing media.</title>
        <authorList>
            <person name="Kakumanu M.L."/>
            <person name="Marayati B.F."/>
            <person name="Wada-Katsumata A."/>
            <person name="Wasserberg G."/>
            <person name="Schal C."/>
            <person name="Apperson C.S."/>
            <person name="Ponnusamy L."/>
        </authorList>
    </citation>
    <scope>NUCLEOTIDE SEQUENCE [LARGE SCALE GENOMIC DNA]</scope>
    <source>
        <strain evidence="14 15">SSI9</strain>
    </source>
</reference>
<evidence type="ECO:0000256" key="10">
    <source>
        <dbReference type="PROSITE-ProRule" id="PRU01360"/>
    </source>
</evidence>
<evidence type="ECO:0000256" key="4">
    <source>
        <dbReference type="ARBA" id="ARBA00022692"/>
    </source>
</evidence>
<dbReference type="RefSeq" id="WP_148918823.1">
    <property type="nucleotide sequence ID" value="NZ_VTAV01000004.1"/>
</dbReference>
<keyword evidence="4 10" id="KW-0812">Transmembrane</keyword>
<dbReference type="InterPro" id="IPR039426">
    <property type="entry name" value="TonB-dep_rcpt-like"/>
</dbReference>
<evidence type="ECO:0000256" key="2">
    <source>
        <dbReference type="ARBA" id="ARBA00022448"/>
    </source>
</evidence>
<keyword evidence="8 14" id="KW-0675">Receptor</keyword>
<dbReference type="PROSITE" id="PS52016">
    <property type="entry name" value="TONB_DEPENDENT_REC_3"/>
    <property type="match status" value="1"/>
</dbReference>
<evidence type="ECO:0000256" key="7">
    <source>
        <dbReference type="ARBA" id="ARBA00023136"/>
    </source>
</evidence>
<evidence type="ECO:0000256" key="8">
    <source>
        <dbReference type="ARBA" id="ARBA00023170"/>
    </source>
</evidence>
<evidence type="ECO:0000256" key="5">
    <source>
        <dbReference type="ARBA" id="ARBA00022729"/>
    </source>
</evidence>
<keyword evidence="2 10" id="KW-0813">Transport</keyword>
<dbReference type="PANTHER" id="PTHR30069">
    <property type="entry name" value="TONB-DEPENDENT OUTER MEMBRANE RECEPTOR"/>
    <property type="match status" value="1"/>
</dbReference>
<keyword evidence="3 10" id="KW-1134">Transmembrane beta strand</keyword>
<dbReference type="AlphaFoldDB" id="A0A5D4H7I8"/>
<keyword evidence="7 10" id="KW-0472">Membrane</keyword>
<keyword evidence="9 10" id="KW-0998">Cell outer membrane</keyword>
<feature type="domain" description="TonB-dependent receptor-like beta-barrel" evidence="12">
    <location>
        <begin position="234"/>
        <end position="672"/>
    </location>
</feature>
<comment type="caution">
    <text evidence="14">The sequence shown here is derived from an EMBL/GenBank/DDBJ whole genome shotgun (WGS) entry which is preliminary data.</text>
</comment>
<keyword evidence="15" id="KW-1185">Reference proteome</keyword>
<dbReference type="InterPro" id="IPR036942">
    <property type="entry name" value="Beta-barrel_TonB_sf"/>
</dbReference>
<dbReference type="GO" id="GO:0044718">
    <property type="term" value="P:siderophore transmembrane transport"/>
    <property type="evidence" value="ECO:0007669"/>
    <property type="project" value="TreeGrafter"/>
</dbReference>
<evidence type="ECO:0000313" key="14">
    <source>
        <dbReference type="EMBL" id="TYR36567.1"/>
    </source>
</evidence>
<evidence type="ECO:0000313" key="15">
    <source>
        <dbReference type="Proteomes" id="UP000322362"/>
    </source>
</evidence>
<evidence type="ECO:0000256" key="3">
    <source>
        <dbReference type="ARBA" id="ARBA00022452"/>
    </source>
</evidence>
<dbReference type="EMBL" id="VTAV01000004">
    <property type="protein sequence ID" value="TYR36567.1"/>
    <property type="molecule type" value="Genomic_DNA"/>
</dbReference>
<sequence>MQYKCLALLWVLWFFVGLCKGQQEHSVPAKEQDSIHLQDVEVIGRRGEISHSVHRLSAQEVQGNKGKTLAESLTDISGVSTIGMGSSIAKPVINGLHSNRILILNNGVRQEGQQWGIEHAPEIDPFTADQLEVVKGAQGVRYGADALGGVVLISANDIDLDREWKGNIDLIGQSNGRGGAINALMEGAVKTLPGLGWRIQASGKKLGNYKSADYFLGNTGVDEFNYAGTLQYRKESNQLELYFSHFGTQLGIFRGAHIGTVEDIQARIDYGRPFESYDFSYQIEAPRQKVTHDLVKASWEHQFRTNRRLEIQYGLQRNHRLEYDLRRVEADDVPMADMVLTTQSLDVVMKQGNSSIGVQSLIQVNNNTPGTGTTPIIPNFDSYTAGIFAVHEFHIDRWHAELGARYDFKYLDIAGYRYRRDAVNENGTIEQYLLTDTRRFHNMSGTAGILYHFSPQLSWKSNIGLAWRAPSVNELYSDGVHHGSATYELGNPDLRSEKGLKWINAFIWSGERLQTTVDVYAQMLYDYIYAQPNPDAVRQTIRGTFPLFAYQQHDAFFYGTDLRLRYAFLNTFHYDVSASIVRARNVALGSYLPYIPAARLQHAFSWAYFGKSQPESYLKFAHRFVAKQTQYEDGMDYVAPPPAYHLFDVVASKQIKRRTDTSWNVSLSVENLFNRSYKDYMDRFRYFAHQMGRNMNLKISYQF</sequence>
<dbReference type="Pfam" id="PF00593">
    <property type="entry name" value="TonB_dep_Rec_b-barrel"/>
    <property type="match status" value="1"/>
</dbReference>
<dbReference type="Gene3D" id="2.40.170.20">
    <property type="entry name" value="TonB-dependent receptor, beta-barrel domain"/>
    <property type="match status" value="1"/>
</dbReference>
<name>A0A5D4H7I8_9SPHI</name>
<evidence type="ECO:0000256" key="6">
    <source>
        <dbReference type="ARBA" id="ARBA00023077"/>
    </source>
</evidence>
<organism evidence="14 15">
    <name type="scientific">Sphingobacterium phlebotomi</name>
    <dbReference type="NCBI Taxonomy" id="2605433"/>
    <lineage>
        <taxon>Bacteria</taxon>
        <taxon>Pseudomonadati</taxon>
        <taxon>Bacteroidota</taxon>
        <taxon>Sphingobacteriia</taxon>
        <taxon>Sphingobacteriales</taxon>
        <taxon>Sphingobacteriaceae</taxon>
        <taxon>Sphingobacterium</taxon>
    </lineage>
</organism>
<dbReference type="Proteomes" id="UP000322362">
    <property type="component" value="Unassembled WGS sequence"/>
</dbReference>
<comment type="similarity">
    <text evidence="10 11">Belongs to the TonB-dependent receptor family.</text>
</comment>
<evidence type="ECO:0000256" key="9">
    <source>
        <dbReference type="ARBA" id="ARBA00023237"/>
    </source>
</evidence>
<accession>A0A5D4H7I8</accession>
<dbReference type="GO" id="GO:0015344">
    <property type="term" value="F:siderophore uptake transmembrane transporter activity"/>
    <property type="evidence" value="ECO:0007669"/>
    <property type="project" value="TreeGrafter"/>
</dbReference>
<evidence type="ECO:0000259" key="13">
    <source>
        <dbReference type="Pfam" id="PF07715"/>
    </source>
</evidence>
<dbReference type="PANTHER" id="PTHR30069:SF29">
    <property type="entry name" value="HEMOGLOBIN AND HEMOGLOBIN-HAPTOGLOBIN-BINDING PROTEIN 1-RELATED"/>
    <property type="match status" value="1"/>
</dbReference>
<protein>
    <submittedName>
        <fullName evidence="14">TonB-dependent receptor</fullName>
    </submittedName>
</protein>
<keyword evidence="6 11" id="KW-0798">TonB box</keyword>
<gene>
    <name evidence="14" type="ORF">FXV77_08670</name>
</gene>
<dbReference type="Pfam" id="PF07715">
    <property type="entry name" value="Plug"/>
    <property type="match status" value="1"/>
</dbReference>
<dbReference type="InterPro" id="IPR037066">
    <property type="entry name" value="Plug_dom_sf"/>
</dbReference>
<dbReference type="SUPFAM" id="SSF56935">
    <property type="entry name" value="Porins"/>
    <property type="match status" value="1"/>
</dbReference>
<keyword evidence="5" id="KW-0732">Signal</keyword>